<dbReference type="OrthoDB" id="2016903at2759"/>
<keyword evidence="3" id="KW-1185">Reference proteome</keyword>
<dbReference type="Gene3D" id="2.70.98.30">
    <property type="entry name" value="Golgi alpha-mannosidase II, domain 4"/>
    <property type="match status" value="1"/>
</dbReference>
<gene>
    <name evidence="4" type="primary">LOC111242272</name>
</gene>
<dbReference type="Pfam" id="PF07748">
    <property type="entry name" value="Glyco_hydro_38C"/>
    <property type="match status" value="1"/>
</dbReference>
<evidence type="ECO:0000313" key="3">
    <source>
        <dbReference type="Proteomes" id="UP000087766"/>
    </source>
</evidence>
<sequence length="109" mass="12488">MTTNMATNKEFYTDSNDRDFLKRVRDHRDDWPLQVTQPVAGNYYPINLGIYTKDKKSEFSVLVDRATGGASIKDGEVELMLHNQNQTAKHTAMERKSPRQTTNRGALLK</sequence>
<dbReference type="InterPro" id="IPR011013">
    <property type="entry name" value="Gal_mutarotase_sf_dom"/>
</dbReference>
<reference evidence="3" key="1">
    <citation type="journal article" date="2014" name="Nat. Commun.">
        <title>Genome sequence of mungbean and insights into evolution within Vigna species.</title>
        <authorList>
            <person name="Kang Y.J."/>
            <person name="Kim S.K."/>
            <person name="Kim M.Y."/>
            <person name="Lestari P."/>
            <person name="Kim K.H."/>
            <person name="Ha B.K."/>
            <person name="Jun T.H."/>
            <person name="Hwang W.J."/>
            <person name="Lee T."/>
            <person name="Lee J."/>
            <person name="Shim S."/>
            <person name="Yoon M.Y."/>
            <person name="Jang Y.E."/>
            <person name="Han K.S."/>
            <person name="Taeprayoon P."/>
            <person name="Yoon N."/>
            <person name="Somta P."/>
            <person name="Tanya P."/>
            <person name="Kim K.S."/>
            <person name="Gwag J.G."/>
            <person name="Moon J.K."/>
            <person name="Lee Y.H."/>
            <person name="Park B.S."/>
            <person name="Bombarely A."/>
            <person name="Doyle J.J."/>
            <person name="Jackson S.A."/>
            <person name="Schafleitner R."/>
            <person name="Srinives P."/>
            <person name="Varshney R.K."/>
            <person name="Lee S.H."/>
        </authorList>
    </citation>
    <scope>NUCLEOTIDE SEQUENCE [LARGE SCALE GENOMIC DNA]</scope>
    <source>
        <strain evidence="3">cv. VC1973A</strain>
    </source>
</reference>
<organism evidence="3 4">
    <name type="scientific">Vigna radiata var. radiata</name>
    <name type="common">Mung bean</name>
    <name type="synonym">Phaseolus aureus</name>
    <dbReference type="NCBI Taxonomy" id="3916"/>
    <lineage>
        <taxon>Eukaryota</taxon>
        <taxon>Viridiplantae</taxon>
        <taxon>Streptophyta</taxon>
        <taxon>Embryophyta</taxon>
        <taxon>Tracheophyta</taxon>
        <taxon>Spermatophyta</taxon>
        <taxon>Magnoliopsida</taxon>
        <taxon>eudicotyledons</taxon>
        <taxon>Gunneridae</taxon>
        <taxon>Pentapetalae</taxon>
        <taxon>rosids</taxon>
        <taxon>fabids</taxon>
        <taxon>Fabales</taxon>
        <taxon>Fabaceae</taxon>
        <taxon>Papilionoideae</taxon>
        <taxon>50 kb inversion clade</taxon>
        <taxon>NPAAA clade</taxon>
        <taxon>indigoferoid/millettioid clade</taxon>
        <taxon>Phaseoleae</taxon>
        <taxon>Vigna</taxon>
    </lineage>
</organism>
<dbReference type="InterPro" id="IPR011682">
    <property type="entry name" value="Glyco_hydro_38_C"/>
</dbReference>
<reference evidence="4" key="2">
    <citation type="submission" date="2025-08" db="UniProtKB">
        <authorList>
            <consortium name="RefSeq"/>
        </authorList>
    </citation>
    <scope>IDENTIFICATION</scope>
    <source>
        <tissue evidence="4">Leaf</tissue>
    </source>
</reference>
<evidence type="ECO:0000313" key="4">
    <source>
        <dbReference type="RefSeq" id="XP_022640500.1"/>
    </source>
</evidence>
<name>A0A3Q0F8W6_VIGRR</name>
<feature type="domain" description="Glycosyl hydrolase family 38 C-terminal" evidence="2">
    <location>
        <begin position="2"/>
        <end position="83"/>
    </location>
</feature>
<dbReference type="GO" id="GO:0030246">
    <property type="term" value="F:carbohydrate binding"/>
    <property type="evidence" value="ECO:0007669"/>
    <property type="project" value="InterPro"/>
</dbReference>
<dbReference type="STRING" id="3916.A0A3Q0F8W6"/>
<dbReference type="KEGG" id="vra:111242272"/>
<protein>
    <submittedName>
        <fullName evidence="4">Alpha-mannosidase-like</fullName>
    </submittedName>
</protein>
<dbReference type="PANTHER" id="PTHR11607">
    <property type="entry name" value="ALPHA-MANNOSIDASE"/>
    <property type="match status" value="1"/>
</dbReference>
<proteinExistence type="predicted"/>
<feature type="compositionally biased region" description="Polar residues" evidence="1">
    <location>
        <begin position="99"/>
        <end position="109"/>
    </location>
</feature>
<dbReference type="SUPFAM" id="SSF74650">
    <property type="entry name" value="Galactose mutarotase-like"/>
    <property type="match status" value="1"/>
</dbReference>
<feature type="region of interest" description="Disordered" evidence="1">
    <location>
        <begin position="83"/>
        <end position="109"/>
    </location>
</feature>
<dbReference type="InterPro" id="IPR050843">
    <property type="entry name" value="Glycosyl_Hydrlase_38"/>
</dbReference>
<dbReference type="Proteomes" id="UP000087766">
    <property type="component" value="Chromosome 8"/>
</dbReference>
<dbReference type="GeneID" id="111242272"/>
<dbReference type="PANTHER" id="PTHR11607:SF61">
    <property type="entry name" value="ALPHA-MANNOSIDASE"/>
    <property type="match status" value="1"/>
</dbReference>
<dbReference type="AlphaFoldDB" id="A0A3Q0F8W6"/>
<evidence type="ECO:0000256" key="1">
    <source>
        <dbReference type="SAM" id="MobiDB-lite"/>
    </source>
</evidence>
<dbReference type="RefSeq" id="XP_022640500.1">
    <property type="nucleotide sequence ID" value="XM_022784779.1"/>
</dbReference>
<dbReference type="GO" id="GO:0004559">
    <property type="term" value="F:alpha-mannosidase activity"/>
    <property type="evidence" value="ECO:0007669"/>
    <property type="project" value="InterPro"/>
</dbReference>
<accession>A0A3Q0F8W6</accession>
<evidence type="ECO:0000259" key="2">
    <source>
        <dbReference type="Pfam" id="PF07748"/>
    </source>
</evidence>
<dbReference type="GO" id="GO:0006013">
    <property type="term" value="P:mannose metabolic process"/>
    <property type="evidence" value="ECO:0007669"/>
    <property type="project" value="InterPro"/>
</dbReference>